<keyword evidence="3" id="KW-1185">Reference proteome</keyword>
<reference evidence="2 3" key="1">
    <citation type="submission" date="2014-10" db="EMBL/GenBank/DDBJ databases">
        <title>Genome sequence of Novosphingobium malaysiense MUSC 273(T).</title>
        <authorList>
            <person name="Lee L.-H."/>
        </authorList>
    </citation>
    <scope>NUCLEOTIDE SEQUENCE [LARGE SCALE GENOMIC DNA]</scope>
    <source>
        <strain evidence="2 3">MUSC 273</strain>
    </source>
</reference>
<evidence type="ECO:0000313" key="2">
    <source>
        <dbReference type="EMBL" id="KHK88136.1"/>
    </source>
</evidence>
<sequence>MTDATMMDFPLTTQMILRRGAQLFPQSMVSTFDGDALQSRTFREIAERAARLANALLTLGIQPGERVGTLCWNSNAHLEAYLAVPATGRVLHTLNPRLFPDQIAWIANHADDRAILVDSDLLELLCSFAADIKSLRHVIVIDGDGRSALAGTGIAVHSLDDLLTESPPLEAWPELDERSPAVMCYTS</sequence>
<evidence type="ECO:0000259" key="1">
    <source>
        <dbReference type="Pfam" id="PF00501"/>
    </source>
</evidence>
<comment type="caution">
    <text evidence="2">The sequence shown here is derived from an EMBL/GenBank/DDBJ whole genome shotgun (WGS) entry which is preliminary data.</text>
</comment>
<evidence type="ECO:0000313" key="3">
    <source>
        <dbReference type="Proteomes" id="UP000031057"/>
    </source>
</evidence>
<protein>
    <recommendedName>
        <fullName evidence="1">AMP-dependent synthetase/ligase domain-containing protein</fullName>
    </recommendedName>
</protein>
<proteinExistence type="predicted"/>
<dbReference type="InterPro" id="IPR000873">
    <property type="entry name" value="AMP-dep_synth/lig_dom"/>
</dbReference>
<dbReference type="STRING" id="1348853.LK12_23345"/>
<name>A0A0B1ZFR4_9SPHN</name>
<dbReference type="PANTHER" id="PTHR43767">
    <property type="entry name" value="LONG-CHAIN-FATTY-ACID--COA LIGASE"/>
    <property type="match status" value="1"/>
</dbReference>
<dbReference type="RefSeq" id="WP_039290694.1">
    <property type="nucleotide sequence ID" value="NZ_JTDI01000027.1"/>
</dbReference>
<feature type="domain" description="AMP-dependent synthetase/ligase" evidence="1">
    <location>
        <begin position="24"/>
        <end position="187"/>
    </location>
</feature>
<dbReference type="Pfam" id="PF00501">
    <property type="entry name" value="AMP-binding"/>
    <property type="match status" value="1"/>
</dbReference>
<dbReference type="EMBL" id="JTDI01000027">
    <property type="protein sequence ID" value="KHK88136.1"/>
    <property type="molecule type" value="Genomic_DNA"/>
</dbReference>
<dbReference type="PANTHER" id="PTHR43767:SF11">
    <property type="entry name" value="MEDIUM-CHAIN-FATTY-ACID--COA LIGASE"/>
    <property type="match status" value="1"/>
</dbReference>
<dbReference type="InterPro" id="IPR050237">
    <property type="entry name" value="ATP-dep_AMP-bd_enzyme"/>
</dbReference>
<accession>A0A0B1ZFR4</accession>
<feature type="non-terminal residue" evidence="2">
    <location>
        <position position="187"/>
    </location>
</feature>
<dbReference type="Proteomes" id="UP000031057">
    <property type="component" value="Unassembled WGS sequence"/>
</dbReference>
<organism evidence="2 3">
    <name type="scientific">Novosphingobium malaysiense</name>
    <dbReference type="NCBI Taxonomy" id="1348853"/>
    <lineage>
        <taxon>Bacteria</taxon>
        <taxon>Pseudomonadati</taxon>
        <taxon>Pseudomonadota</taxon>
        <taxon>Alphaproteobacteria</taxon>
        <taxon>Sphingomonadales</taxon>
        <taxon>Sphingomonadaceae</taxon>
        <taxon>Novosphingobium</taxon>
    </lineage>
</organism>
<dbReference type="AlphaFoldDB" id="A0A0B1ZFR4"/>
<gene>
    <name evidence="2" type="ORF">LK12_23345</name>
</gene>
<dbReference type="InterPro" id="IPR042099">
    <property type="entry name" value="ANL_N_sf"/>
</dbReference>
<dbReference type="SUPFAM" id="SSF56801">
    <property type="entry name" value="Acetyl-CoA synthetase-like"/>
    <property type="match status" value="1"/>
</dbReference>
<dbReference type="Gene3D" id="3.40.50.12780">
    <property type="entry name" value="N-terminal domain of ligase-like"/>
    <property type="match status" value="1"/>
</dbReference>